<evidence type="ECO:0000313" key="2">
    <source>
        <dbReference type="Proteomes" id="UP000023703"/>
    </source>
</evidence>
<dbReference type="AlphaFoldDB" id="X5DIY1"/>
<proteinExistence type="predicted"/>
<dbReference type="HOGENOM" id="CLU_3006522_0_0_11"/>
<reference evidence="1 2" key="1">
    <citation type="journal article" date="2015" name="Int. J. Syst. Evol. Microbiol.">
        <title>Revisiting Corynebacterium glyciniphilum (ex Kubota et al., 1972) sp. nov., nom. rev., isolated from putrefied banana.</title>
        <authorList>
            <person name="Al-Dilaimi A."/>
            <person name="Bednarz H."/>
            <person name="Lomker A."/>
            <person name="Niehaus K."/>
            <person name="Kalinowski J."/>
            <person name="Ruckert C."/>
        </authorList>
    </citation>
    <scope>NUCLEOTIDE SEQUENCE [LARGE SCALE GENOMIC DNA]</scope>
    <source>
        <strain evidence="1">AJ 3170</strain>
    </source>
</reference>
<name>X5DIY1_9CORY</name>
<keyword evidence="2" id="KW-1185">Reference proteome</keyword>
<gene>
    <name evidence="1" type="ORF">CGLY_02900</name>
</gene>
<dbReference type="STRING" id="1404245.CGLY_02900"/>
<dbReference type="Proteomes" id="UP000023703">
    <property type="component" value="Chromosome"/>
</dbReference>
<accession>X5DIY1</accession>
<dbReference type="RefSeq" id="WP_158407367.1">
    <property type="nucleotide sequence ID" value="NZ_CP006842.1"/>
</dbReference>
<dbReference type="EMBL" id="CP006842">
    <property type="protein sequence ID" value="AHW63028.1"/>
    <property type="molecule type" value="Genomic_DNA"/>
</dbReference>
<protein>
    <submittedName>
        <fullName evidence="1">Uncharacterized protein</fullName>
    </submittedName>
</protein>
<organism evidence="1 2">
    <name type="scientific">Corynebacterium glyciniphilum AJ 3170</name>
    <dbReference type="NCBI Taxonomy" id="1404245"/>
    <lineage>
        <taxon>Bacteria</taxon>
        <taxon>Bacillati</taxon>
        <taxon>Actinomycetota</taxon>
        <taxon>Actinomycetes</taxon>
        <taxon>Mycobacteriales</taxon>
        <taxon>Corynebacteriaceae</taxon>
        <taxon>Corynebacterium</taxon>
    </lineage>
</organism>
<sequence>MVEFLGNLLQQLIEIAQLIIGYVTQGLPGGAPECPEMPEGTFAAGDATCGAEDWSD</sequence>
<dbReference type="KEGG" id="cgy:CGLY_02900"/>
<evidence type="ECO:0000313" key="1">
    <source>
        <dbReference type="EMBL" id="AHW63028.1"/>
    </source>
</evidence>